<evidence type="ECO:0000256" key="3">
    <source>
        <dbReference type="ARBA" id="ARBA00022827"/>
    </source>
</evidence>
<evidence type="ECO:0000256" key="6">
    <source>
        <dbReference type="RuleBase" id="RU371123"/>
    </source>
</evidence>
<keyword evidence="9" id="KW-1185">Reference proteome</keyword>
<gene>
    <name evidence="8" type="ORF">PR048_032220</name>
</gene>
<dbReference type="Gene3D" id="1.20.120.310">
    <property type="entry name" value="ERV/ALR sulfhydryl oxidase domain"/>
    <property type="match status" value="1"/>
</dbReference>
<keyword evidence="3 6" id="KW-0274">FAD</keyword>
<organism evidence="8 9">
    <name type="scientific">Dryococelus australis</name>
    <dbReference type="NCBI Taxonomy" id="614101"/>
    <lineage>
        <taxon>Eukaryota</taxon>
        <taxon>Metazoa</taxon>
        <taxon>Ecdysozoa</taxon>
        <taxon>Arthropoda</taxon>
        <taxon>Hexapoda</taxon>
        <taxon>Insecta</taxon>
        <taxon>Pterygota</taxon>
        <taxon>Neoptera</taxon>
        <taxon>Polyneoptera</taxon>
        <taxon>Phasmatodea</taxon>
        <taxon>Verophasmatodea</taxon>
        <taxon>Anareolatae</taxon>
        <taxon>Phasmatidae</taxon>
        <taxon>Eurycanthinae</taxon>
        <taxon>Dryococelus</taxon>
    </lineage>
</organism>
<dbReference type="Proteomes" id="UP001159363">
    <property type="component" value="Chromosome 15"/>
</dbReference>
<dbReference type="InterPro" id="IPR017905">
    <property type="entry name" value="ERV/ALR_sulphydryl_oxidase"/>
</dbReference>
<accession>A0ABQ9G1L4</accession>
<evidence type="ECO:0000256" key="1">
    <source>
        <dbReference type="ARBA" id="ARBA00001974"/>
    </source>
</evidence>
<dbReference type="EMBL" id="JARBHB010000016">
    <property type="protein sequence ID" value="KAJ8866377.1"/>
    <property type="molecule type" value="Genomic_DNA"/>
</dbReference>
<dbReference type="EC" id="1.8.3.2" evidence="6"/>
<protein>
    <recommendedName>
        <fullName evidence="6">Sulfhydryl oxidase</fullName>
        <ecNumber evidence="6">1.8.3.2</ecNumber>
    </recommendedName>
</protein>
<evidence type="ECO:0000256" key="5">
    <source>
        <dbReference type="ARBA" id="ARBA00023157"/>
    </source>
</evidence>
<comment type="catalytic activity">
    <reaction evidence="6">
        <text>2 R'C(R)SH + O2 = R'C(R)S-S(R)CR' + H2O2</text>
        <dbReference type="Rhea" id="RHEA:17357"/>
        <dbReference type="ChEBI" id="CHEBI:15379"/>
        <dbReference type="ChEBI" id="CHEBI:16240"/>
        <dbReference type="ChEBI" id="CHEBI:16520"/>
        <dbReference type="ChEBI" id="CHEBI:17412"/>
        <dbReference type="EC" id="1.8.3.2"/>
    </reaction>
</comment>
<comment type="cofactor">
    <cofactor evidence="1 6">
        <name>FAD</name>
        <dbReference type="ChEBI" id="CHEBI:57692"/>
    </cofactor>
</comment>
<sequence>MSSRHSGLIDGTTSVLSAVVFSRPRLQGSDSRLRCRLKVSPPPAQSQEQLSQWLCDVHNGVNERLGKPLFDCSRVNERWRDGWKDGSCDG</sequence>
<dbReference type="SUPFAM" id="SSF69000">
    <property type="entry name" value="FAD-dependent thiol oxidase"/>
    <property type="match status" value="1"/>
</dbReference>
<evidence type="ECO:0000313" key="9">
    <source>
        <dbReference type="Proteomes" id="UP001159363"/>
    </source>
</evidence>
<evidence type="ECO:0000259" key="7">
    <source>
        <dbReference type="PROSITE" id="PS51324"/>
    </source>
</evidence>
<dbReference type="PROSITE" id="PS51324">
    <property type="entry name" value="ERV_ALR"/>
    <property type="match status" value="1"/>
</dbReference>
<dbReference type="PANTHER" id="PTHR12645:SF0">
    <property type="entry name" value="FAD-LINKED SULFHYDRYL OXIDASE ALR"/>
    <property type="match status" value="1"/>
</dbReference>
<evidence type="ECO:0000256" key="4">
    <source>
        <dbReference type="ARBA" id="ARBA00023002"/>
    </source>
</evidence>
<keyword evidence="2 6" id="KW-0285">Flavoprotein</keyword>
<evidence type="ECO:0000256" key="2">
    <source>
        <dbReference type="ARBA" id="ARBA00022630"/>
    </source>
</evidence>
<dbReference type="InterPro" id="IPR039799">
    <property type="entry name" value="ALR/ERV"/>
</dbReference>
<feature type="domain" description="ERV/ALR sulfhydryl oxidase" evidence="7">
    <location>
        <begin position="1"/>
        <end position="79"/>
    </location>
</feature>
<evidence type="ECO:0000313" key="8">
    <source>
        <dbReference type="EMBL" id="KAJ8866377.1"/>
    </source>
</evidence>
<reference evidence="8 9" key="1">
    <citation type="submission" date="2023-02" db="EMBL/GenBank/DDBJ databases">
        <title>LHISI_Scaffold_Assembly.</title>
        <authorList>
            <person name="Stuart O.P."/>
            <person name="Cleave R."/>
            <person name="Magrath M.J.L."/>
            <person name="Mikheyev A.S."/>
        </authorList>
    </citation>
    <scope>NUCLEOTIDE SEQUENCE [LARGE SCALE GENOMIC DNA]</scope>
    <source>
        <strain evidence="8">Daus_M_001</strain>
        <tissue evidence="8">Leg muscle</tissue>
    </source>
</reference>
<comment type="caution">
    <text evidence="8">The sequence shown here is derived from an EMBL/GenBank/DDBJ whole genome shotgun (WGS) entry which is preliminary data.</text>
</comment>
<dbReference type="InterPro" id="IPR036774">
    <property type="entry name" value="ERV/ALR_sulphydryl_oxid_sf"/>
</dbReference>
<name>A0ABQ9G1L4_9NEOP</name>
<dbReference type="PANTHER" id="PTHR12645">
    <property type="entry name" value="ALR/ERV"/>
    <property type="match status" value="1"/>
</dbReference>
<dbReference type="Pfam" id="PF04777">
    <property type="entry name" value="Evr1_Alr"/>
    <property type="match status" value="1"/>
</dbReference>
<keyword evidence="4 6" id="KW-0560">Oxidoreductase</keyword>
<keyword evidence="5" id="KW-1015">Disulfide bond</keyword>
<proteinExistence type="predicted"/>